<feature type="binding site" evidence="5">
    <location>
        <position position="190"/>
    </location>
    <ligand>
        <name>NAD(+)</name>
        <dbReference type="ChEBI" id="CHEBI:57540"/>
    </ligand>
</feature>
<evidence type="ECO:0000256" key="7">
    <source>
        <dbReference type="PIRSR" id="PIRSR001109-2"/>
    </source>
</evidence>
<dbReference type="NCBIfam" id="NF004005">
    <property type="entry name" value="PRK05476.2-3"/>
    <property type="match status" value="1"/>
</dbReference>
<gene>
    <name evidence="5" type="primary">ahcY</name>
    <name evidence="11" type="ORF">NIES2119_31895</name>
</gene>
<dbReference type="Gene3D" id="3.40.50.1480">
    <property type="entry name" value="Adenosylhomocysteinase-like"/>
    <property type="match status" value="1"/>
</dbReference>
<dbReference type="GO" id="GO:0033353">
    <property type="term" value="P:S-adenosylmethionine cycle"/>
    <property type="evidence" value="ECO:0007669"/>
    <property type="project" value="TreeGrafter"/>
</dbReference>
<comment type="function">
    <text evidence="5">May play a key role in the regulation of the intracellular concentration of adenosylhomocysteine.</text>
</comment>
<dbReference type="NCBIfam" id="TIGR00936">
    <property type="entry name" value="ahcY"/>
    <property type="match status" value="1"/>
</dbReference>
<feature type="binding site" evidence="5 7">
    <location>
        <position position="345"/>
    </location>
    <ligand>
        <name>NAD(+)</name>
        <dbReference type="ChEBI" id="CHEBI:57540"/>
    </ligand>
</feature>
<proteinExistence type="inferred from homology"/>
<dbReference type="OrthoDB" id="9802717at2"/>
<dbReference type="PIRSF" id="PIRSF001109">
    <property type="entry name" value="Ad_hcy_hydrolase"/>
    <property type="match status" value="1"/>
</dbReference>
<feature type="domain" description="S-adenosyl-L-homocysteine hydrolase NAD binding" evidence="10">
    <location>
        <begin position="190"/>
        <end position="351"/>
    </location>
</feature>
<evidence type="ECO:0000256" key="1">
    <source>
        <dbReference type="ARBA" id="ARBA00007122"/>
    </source>
</evidence>
<evidence type="ECO:0000313" key="11">
    <source>
        <dbReference type="EMBL" id="OKH29862.1"/>
    </source>
</evidence>
<dbReference type="SUPFAM" id="SSF51735">
    <property type="entry name" value="NAD(P)-binding Rossmann-fold domains"/>
    <property type="match status" value="1"/>
</dbReference>
<dbReference type="EMBL" id="MRCE01000079">
    <property type="protein sequence ID" value="OKH29862.1"/>
    <property type="molecule type" value="Genomic_DNA"/>
</dbReference>
<feature type="binding site" evidence="5">
    <location>
        <begin position="219"/>
        <end position="224"/>
    </location>
    <ligand>
        <name>NAD(+)</name>
        <dbReference type="ChEBI" id="CHEBI:57540"/>
    </ligand>
</feature>
<evidence type="ECO:0000256" key="2">
    <source>
        <dbReference type="ARBA" id="ARBA00022563"/>
    </source>
</evidence>
<feature type="binding site" evidence="5 6">
    <location>
        <position position="58"/>
    </location>
    <ligand>
        <name>substrate</name>
    </ligand>
</feature>
<evidence type="ECO:0000259" key="10">
    <source>
        <dbReference type="SMART" id="SM00997"/>
    </source>
</evidence>
<feature type="binding site" evidence="5 7">
    <location>
        <begin position="156"/>
        <end position="158"/>
    </location>
    <ligand>
        <name>NAD(+)</name>
        <dbReference type="ChEBI" id="CHEBI:57540"/>
    </ligand>
</feature>
<comment type="similarity">
    <text evidence="1 5 9">Belongs to the adenosylhomocysteinase family.</text>
</comment>
<dbReference type="PANTHER" id="PTHR23420">
    <property type="entry name" value="ADENOSYLHOMOCYSTEINASE"/>
    <property type="match status" value="1"/>
</dbReference>
<feature type="binding site" evidence="7">
    <location>
        <position position="352"/>
    </location>
    <ligand>
        <name>NAD(+)</name>
        <dbReference type="ChEBI" id="CHEBI:57540"/>
    </ligand>
</feature>
<keyword evidence="5" id="KW-0963">Cytoplasm</keyword>
<evidence type="ECO:0000256" key="6">
    <source>
        <dbReference type="PIRSR" id="PIRSR001109-1"/>
    </source>
</evidence>
<dbReference type="CDD" id="cd00401">
    <property type="entry name" value="SAHH"/>
    <property type="match status" value="1"/>
</dbReference>
<dbReference type="InterPro" id="IPR036291">
    <property type="entry name" value="NAD(P)-bd_dom_sf"/>
</dbReference>
<feature type="binding site" evidence="5">
    <location>
        <position position="277"/>
    </location>
    <ligand>
        <name>NAD(+)</name>
        <dbReference type="ChEBI" id="CHEBI:57540"/>
    </ligand>
</feature>
<feature type="binding site" evidence="5 6">
    <location>
        <position position="185"/>
    </location>
    <ligand>
        <name>substrate</name>
    </ligand>
</feature>
<feature type="binding site" evidence="5 6">
    <location>
        <position position="189"/>
    </location>
    <ligand>
        <name>substrate</name>
    </ligand>
</feature>
<protein>
    <recommendedName>
        <fullName evidence="5">Adenosylhomocysteinase</fullName>
        <ecNumber evidence="5">3.13.2.1</ecNumber>
    </recommendedName>
    <alternativeName>
        <fullName evidence="5">S-adenosyl-L-homocysteine hydrolase</fullName>
        <shortName evidence="5">AdoHcyase</shortName>
    </alternativeName>
</protein>
<keyword evidence="2 5" id="KW-0554">One-carbon metabolism</keyword>
<evidence type="ECO:0000256" key="4">
    <source>
        <dbReference type="ARBA" id="ARBA00023027"/>
    </source>
</evidence>
<name>A0A1U7I1I1_9CYAN</name>
<dbReference type="SMART" id="SM00997">
    <property type="entry name" value="AdoHcyase_NAD"/>
    <property type="match status" value="1"/>
</dbReference>
<dbReference type="PANTHER" id="PTHR23420:SF0">
    <property type="entry name" value="ADENOSYLHOMOCYSTEINASE"/>
    <property type="match status" value="1"/>
</dbReference>
<dbReference type="PROSITE" id="PS00738">
    <property type="entry name" value="ADOHCYASE_1"/>
    <property type="match status" value="1"/>
</dbReference>
<dbReference type="GO" id="GO:0004013">
    <property type="term" value="F:adenosylhomocysteinase activity"/>
    <property type="evidence" value="ECO:0007669"/>
    <property type="project" value="UniProtKB-UniRule"/>
</dbReference>
<comment type="catalytic activity">
    <reaction evidence="5 8">
        <text>S-adenosyl-L-homocysteine + H2O = L-homocysteine + adenosine</text>
        <dbReference type="Rhea" id="RHEA:21708"/>
        <dbReference type="ChEBI" id="CHEBI:15377"/>
        <dbReference type="ChEBI" id="CHEBI:16335"/>
        <dbReference type="ChEBI" id="CHEBI:57856"/>
        <dbReference type="ChEBI" id="CHEBI:58199"/>
        <dbReference type="EC" id="3.13.2.1"/>
    </reaction>
</comment>
<reference evidence="11 12" key="1">
    <citation type="submission" date="2016-11" db="EMBL/GenBank/DDBJ databases">
        <title>Draft Genome Sequences of Nine Cyanobacterial Strains from Diverse Habitats.</title>
        <authorList>
            <person name="Zhu T."/>
            <person name="Hou S."/>
            <person name="Lu X."/>
            <person name="Hess W.R."/>
        </authorList>
    </citation>
    <scope>NUCLEOTIDE SEQUENCE [LARGE SCALE GENOMIC DNA]</scope>
    <source>
        <strain evidence="11 12">IAM M-71</strain>
    </source>
</reference>
<dbReference type="Gene3D" id="3.40.50.720">
    <property type="entry name" value="NAD(P)-binding Rossmann-like Domain"/>
    <property type="match status" value="1"/>
</dbReference>
<dbReference type="UniPathway" id="UPA00314">
    <property type="reaction ID" value="UER00076"/>
</dbReference>
<sequence length="423" mass="45823">MVATQIKHEVKDLSLAALGKQRIEWAGREMPVLKQIRERFGKEKPLAGIRLVACCHVTTETANLAIALKAAGADSLLIASNPLSTQDDVAACLVAEYGIPVFAIKGEDAETYTRHVNIALDHRPNIIIDDGCDVVATLVKERQNQLSEIIGTTEETTTGIVRLRAMFRDGVLTFPAINVNDADTKHFFDNRYGTGQSTLDGIIRATNILLAGKTVVIAGYGWCGKGSALRARGMGANVIVTEIDPTKAIEAVMDGFRVLPMAEAASLGDIFITVTGNKHVIRSEHFDVMKDGAIVCNSGHFDIEIDLKALAEKSTEVRTVRNFTEEYRLKNGKSVIVIGEGRLVNLAAAEGHPSAVMDMSFANQALSCEYLAKNKGKLEAGIHSVPVELDKEIARLKLQAMGISIDSLTSEQIEYMNSWTSGT</sequence>
<comment type="pathway">
    <text evidence="5 8">Amino-acid biosynthesis; L-homocysteine biosynthesis; L-homocysteine from S-adenosyl-L-homocysteine: step 1/1.</text>
</comment>
<feature type="binding site" evidence="5 7">
    <location>
        <position position="242"/>
    </location>
    <ligand>
        <name>NAD(+)</name>
        <dbReference type="ChEBI" id="CHEBI:57540"/>
    </ligand>
</feature>
<dbReference type="Pfam" id="PF00670">
    <property type="entry name" value="AdoHcyase_NAD"/>
    <property type="match status" value="1"/>
</dbReference>
<dbReference type="AlphaFoldDB" id="A0A1U7I1I1"/>
<dbReference type="HAMAP" id="MF_00563">
    <property type="entry name" value="AdoHcyase"/>
    <property type="match status" value="1"/>
</dbReference>
<evidence type="ECO:0000256" key="9">
    <source>
        <dbReference type="RuleBase" id="RU004166"/>
    </source>
</evidence>
<evidence type="ECO:0000256" key="8">
    <source>
        <dbReference type="RuleBase" id="RU000548"/>
    </source>
</evidence>
<dbReference type="GO" id="GO:0071269">
    <property type="term" value="P:L-homocysteine biosynthetic process"/>
    <property type="evidence" value="ECO:0007669"/>
    <property type="project" value="UniProtKB-UniRule"/>
</dbReference>
<dbReference type="InterPro" id="IPR042172">
    <property type="entry name" value="Adenosylhomocyst_ase-like_sf"/>
</dbReference>
<dbReference type="InterPro" id="IPR000043">
    <property type="entry name" value="Adenosylhomocysteinase-like"/>
</dbReference>
<keyword evidence="3 5" id="KW-0378">Hydrolase</keyword>
<dbReference type="EC" id="3.13.2.1" evidence="5"/>
<dbReference type="InterPro" id="IPR020082">
    <property type="entry name" value="S-Ado-L-homoCys_hydrolase_CS"/>
</dbReference>
<comment type="caution">
    <text evidence="11">The sequence shown here is derived from an EMBL/GenBank/DDBJ whole genome shotgun (WGS) entry which is preliminary data.</text>
</comment>
<feature type="binding site" evidence="5 6">
    <location>
        <position position="130"/>
    </location>
    <ligand>
        <name>substrate</name>
    </ligand>
</feature>
<comment type="cofactor">
    <cofactor evidence="5 7 8">
        <name>NAD(+)</name>
        <dbReference type="ChEBI" id="CHEBI:57540"/>
    </cofactor>
    <text evidence="5 7 8">Binds 1 NAD(+) per subunit.</text>
</comment>
<dbReference type="SUPFAM" id="SSF52283">
    <property type="entry name" value="Formate/glycerate dehydrogenase catalytic domain-like"/>
    <property type="match status" value="1"/>
</dbReference>
<dbReference type="FunFam" id="3.40.50.720:FF:000004">
    <property type="entry name" value="Adenosylhomocysteinase"/>
    <property type="match status" value="1"/>
</dbReference>
<evidence type="ECO:0000313" key="12">
    <source>
        <dbReference type="Proteomes" id="UP000185860"/>
    </source>
</evidence>
<evidence type="ECO:0000256" key="5">
    <source>
        <dbReference type="HAMAP-Rule" id="MF_00563"/>
    </source>
</evidence>
<dbReference type="GO" id="GO:0006730">
    <property type="term" value="P:one-carbon metabolic process"/>
    <property type="evidence" value="ECO:0007669"/>
    <property type="project" value="UniProtKB-UniRule"/>
</dbReference>
<feature type="binding site" evidence="5 7">
    <location>
        <begin position="298"/>
        <end position="300"/>
    </location>
    <ligand>
        <name>NAD(+)</name>
        <dbReference type="ChEBI" id="CHEBI:57540"/>
    </ligand>
</feature>
<dbReference type="Proteomes" id="UP000185860">
    <property type="component" value="Unassembled WGS sequence"/>
</dbReference>
<dbReference type="GO" id="GO:0005829">
    <property type="term" value="C:cytosol"/>
    <property type="evidence" value="ECO:0007669"/>
    <property type="project" value="TreeGrafter"/>
</dbReference>
<feature type="binding site" evidence="5 6">
    <location>
        <position position="155"/>
    </location>
    <ligand>
        <name>substrate</name>
    </ligand>
</feature>
<organism evidence="11 12">
    <name type="scientific">[Phormidium ambiguum] IAM M-71</name>
    <dbReference type="NCBI Taxonomy" id="454136"/>
    <lineage>
        <taxon>Bacteria</taxon>
        <taxon>Bacillati</taxon>
        <taxon>Cyanobacteriota</taxon>
        <taxon>Cyanophyceae</taxon>
        <taxon>Oscillatoriophycideae</taxon>
        <taxon>Aerosakkonematales</taxon>
        <taxon>Aerosakkonemataceae</taxon>
        <taxon>Floridanema</taxon>
    </lineage>
</organism>
<dbReference type="SMART" id="SM00996">
    <property type="entry name" value="AdoHcyase"/>
    <property type="match status" value="1"/>
</dbReference>
<evidence type="ECO:0000256" key="3">
    <source>
        <dbReference type="ARBA" id="ARBA00022801"/>
    </source>
</evidence>
<accession>A0A1U7I1I1</accession>
<dbReference type="PROSITE" id="PS00739">
    <property type="entry name" value="ADOHCYASE_2"/>
    <property type="match status" value="1"/>
</dbReference>
<comment type="subcellular location">
    <subcellularLocation>
        <location evidence="5">Cytoplasm</location>
    </subcellularLocation>
</comment>
<dbReference type="InterPro" id="IPR015878">
    <property type="entry name" value="Ado_hCys_hydrolase_NAD-bd"/>
</dbReference>
<dbReference type="RefSeq" id="WP_073597515.1">
    <property type="nucleotide sequence ID" value="NZ_MRCE01000079.1"/>
</dbReference>
<feature type="binding site" evidence="7">
    <location>
        <begin position="221"/>
        <end position="226"/>
    </location>
    <ligand>
        <name>NAD(+)</name>
        <dbReference type="ChEBI" id="CHEBI:57540"/>
    </ligand>
</feature>
<keyword evidence="4 5" id="KW-0520">NAD</keyword>
<dbReference type="STRING" id="454136.NIES2119_31895"/>
<dbReference type="Pfam" id="PF05221">
    <property type="entry name" value="AdoHcyase"/>
    <property type="match status" value="2"/>
</dbReference>